<name>A0A3S4DFS8_9MICO</name>
<dbReference type="InterPro" id="IPR016182">
    <property type="entry name" value="Cu_amine_oxidase_N-reg"/>
</dbReference>
<dbReference type="InterPro" id="IPR015798">
    <property type="entry name" value="Cu_amine_oxidase_C"/>
</dbReference>
<dbReference type="InterPro" id="IPR000269">
    <property type="entry name" value="Cu_amine_oxidase"/>
</dbReference>
<dbReference type="GO" id="GO:0008131">
    <property type="term" value="F:primary methylamine oxidase activity"/>
    <property type="evidence" value="ECO:0007669"/>
    <property type="project" value="InterPro"/>
</dbReference>
<feature type="domain" description="Copper amine oxidase catalytic" evidence="12">
    <location>
        <begin position="232"/>
        <end position="635"/>
    </location>
</feature>
<feature type="active site" description="Proton acceptor" evidence="9">
    <location>
        <position position="309"/>
    </location>
</feature>
<dbReference type="GO" id="GO:0005507">
    <property type="term" value="F:copper ion binding"/>
    <property type="evidence" value="ECO:0007669"/>
    <property type="project" value="InterPro"/>
</dbReference>
<evidence type="ECO:0000256" key="3">
    <source>
        <dbReference type="ARBA" id="ARBA00011738"/>
    </source>
</evidence>
<dbReference type="GO" id="GO:0009308">
    <property type="term" value="P:amine metabolic process"/>
    <property type="evidence" value="ECO:0007669"/>
    <property type="project" value="UniProtKB-UniRule"/>
</dbReference>
<dbReference type="InterPro" id="IPR054157">
    <property type="entry name" value="AGAO-like_N2"/>
</dbReference>
<evidence type="ECO:0000256" key="7">
    <source>
        <dbReference type="ARBA" id="ARBA00023008"/>
    </source>
</evidence>
<accession>A0A3S4DFS8</accession>
<dbReference type="FunFam" id="2.70.98.20:FF:000001">
    <property type="entry name" value="Amine oxidase"/>
    <property type="match status" value="1"/>
</dbReference>
<dbReference type="InterPro" id="IPR049947">
    <property type="entry name" value="Cu_Am_Ox_Cu-bd"/>
</dbReference>
<comment type="caution">
    <text evidence="15">The sequence shown here is derived from an EMBL/GenBank/DDBJ whole genome shotgun (WGS) entry which is preliminary data.</text>
</comment>
<dbReference type="Pfam" id="PF21994">
    <property type="entry name" value="AGAO-like_N2"/>
    <property type="match status" value="1"/>
</dbReference>
<dbReference type="PROSITE" id="PS01165">
    <property type="entry name" value="COPPER_AMINE_OXID_2"/>
    <property type="match status" value="1"/>
</dbReference>
<evidence type="ECO:0000256" key="5">
    <source>
        <dbReference type="ARBA" id="ARBA00022772"/>
    </source>
</evidence>
<organism evidence="15 16">
    <name type="scientific">Labedella phragmitis</name>
    <dbReference type="NCBI Taxonomy" id="2498849"/>
    <lineage>
        <taxon>Bacteria</taxon>
        <taxon>Bacillati</taxon>
        <taxon>Actinomycetota</taxon>
        <taxon>Actinomycetes</taxon>
        <taxon>Micrococcales</taxon>
        <taxon>Microbacteriaceae</taxon>
        <taxon>Labedella</taxon>
    </lineage>
</organism>
<dbReference type="InterPro" id="IPR049948">
    <property type="entry name" value="Cu_Am_ox_TPQ-bd"/>
</dbReference>
<evidence type="ECO:0000256" key="8">
    <source>
        <dbReference type="ARBA" id="ARBA00023157"/>
    </source>
</evidence>
<evidence type="ECO:0000259" key="12">
    <source>
        <dbReference type="Pfam" id="PF01179"/>
    </source>
</evidence>
<comment type="subunit">
    <text evidence="3">Homodimer.</text>
</comment>
<keyword evidence="6 11" id="KW-0560">Oxidoreductase</keyword>
<dbReference type="SUPFAM" id="SSF54416">
    <property type="entry name" value="Amine oxidase N-terminal region"/>
    <property type="match status" value="2"/>
</dbReference>
<evidence type="ECO:0000256" key="6">
    <source>
        <dbReference type="ARBA" id="ARBA00023002"/>
    </source>
</evidence>
<dbReference type="InterPro" id="IPR036460">
    <property type="entry name" value="Cu_amine_oxidase_C_sf"/>
</dbReference>
<feature type="modified residue" description="2',4',5'-topaquinone" evidence="10">
    <location>
        <position position="393"/>
    </location>
</feature>
<evidence type="ECO:0000256" key="2">
    <source>
        <dbReference type="ARBA" id="ARBA00007983"/>
    </source>
</evidence>
<dbReference type="EC" id="1.4.3.-" evidence="11"/>
<dbReference type="EMBL" id="RZNB01000003">
    <property type="protein sequence ID" value="RWZ50802.1"/>
    <property type="molecule type" value="Genomic_DNA"/>
</dbReference>
<reference evidence="15 16" key="1">
    <citation type="submission" date="2018-12" db="EMBL/GenBank/DDBJ databases">
        <authorList>
            <person name="Li F."/>
        </authorList>
    </citation>
    <scope>NUCLEOTIDE SEQUENCE [LARGE SCALE GENOMIC DNA]</scope>
    <source>
        <strain evidence="15 16">11W25H-1</strain>
    </source>
</reference>
<keyword evidence="4 11" id="KW-0479">Metal-binding</keyword>
<evidence type="ECO:0000259" key="13">
    <source>
        <dbReference type="Pfam" id="PF02728"/>
    </source>
</evidence>
<dbReference type="InterPro" id="IPR015802">
    <property type="entry name" value="Cu_amine_oxidase_N3"/>
</dbReference>
<feature type="domain" description="AGAO-like N2" evidence="14">
    <location>
        <begin position="16"/>
        <end position="91"/>
    </location>
</feature>
<dbReference type="GO" id="GO:0048038">
    <property type="term" value="F:quinone binding"/>
    <property type="evidence" value="ECO:0007669"/>
    <property type="project" value="InterPro"/>
</dbReference>
<dbReference type="OrthoDB" id="9772590at2"/>
<comment type="PTM">
    <text evidence="10 11">Topaquinone (TPQ) is generated by copper-dependent autoxidation of a specific tyrosyl residue.</text>
</comment>
<gene>
    <name evidence="15" type="ORF">ELQ90_08125</name>
</gene>
<dbReference type="Gene3D" id="2.70.98.20">
    <property type="entry name" value="Copper amine oxidase, catalytic domain"/>
    <property type="match status" value="1"/>
</dbReference>
<comment type="similarity">
    <text evidence="2 11">Belongs to the copper/topaquinone oxidase family.</text>
</comment>
<feature type="domain" description="Copper amine oxidase N3-terminal" evidence="13">
    <location>
        <begin position="102"/>
        <end position="201"/>
    </location>
</feature>
<keyword evidence="7 11" id="KW-0186">Copper</keyword>
<dbReference type="NCBIfam" id="NF008559">
    <property type="entry name" value="PRK11504.1"/>
    <property type="match status" value="1"/>
</dbReference>
<comment type="cofactor">
    <cofactor evidence="11">
        <name>Cu cation</name>
        <dbReference type="ChEBI" id="CHEBI:23378"/>
    </cofactor>
    <text evidence="11">Contains 1 topaquinone per subunit.</text>
</comment>
<dbReference type="Pfam" id="PF01179">
    <property type="entry name" value="Cu_amine_oxid"/>
    <property type="match status" value="1"/>
</dbReference>
<comment type="cofactor">
    <cofactor evidence="1">
        <name>Cu cation</name>
        <dbReference type="ChEBI" id="CHEBI:23378"/>
    </cofactor>
</comment>
<sequence>MTMNTPSASHPLDPLTADEITAASAVVRRSEGFPSTARFVSVERKEPTKAELLAFEDGRPVDRRAFLVIRDVEGARTLEAVVSLASSSVVSLEHIPDAQPGLLFEDFVAVEELVRSDPRWQKAMHERGVTDFDHVMIEPWPCAYLGEEDAPRRRLNRPLTYVRYTEDENAYAHPVDNLTVLVDLDAREVLEVTDHGIVPIPERPAEFWTPEEIANPENIPTFPGARTDVKPLEITQPEGPSFSVDGHEVSWQKWRFRVGFTPREGLVLHQVAYEDQGRLRSIAHRISISEMVVPYADTAPTQIRKAVFDGGEDGLGKNANSLELGCDCLGEIRYFDVALADSSGTGEVVTNAICLHEEDAGVMWKHTDLRTGRSIVRRSRRLVISQFMTLANYDYGFYWYLYQDGTIECEVKLTGIMSMGAFVEGETPRHGARIAPGLYAPHHQHFFNARLDMAVDGPRNTVVEVDSRALPLGPENPYGNAWETVSTPLVSEANSGRDLDFAAARAWKIVNPERVNVAGDAVSYKVMPGENAQHLLHPDAPVLSRAGFLKHQLWVTQYDEKERFAAGDYPYQSPGGEGLPSYVAQDRPLEQEDVVVWYTFGVHHITRTEDWPVMPVHRTGFSLKPSGFFDGNPALDLPESVAASCAHHDHAVDGGHTHAGH</sequence>
<dbReference type="Proteomes" id="UP000288547">
    <property type="component" value="Unassembled WGS sequence"/>
</dbReference>
<evidence type="ECO:0000256" key="11">
    <source>
        <dbReference type="RuleBase" id="RU000672"/>
    </source>
</evidence>
<dbReference type="PROSITE" id="PS01164">
    <property type="entry name" value="COPPER_AMINE_OXID_1"/>
    <property type="match status" value="1"/>
</dbReference>
<evidence type="ECO:0000256" key="10">
    <source>
        <dbReference type="PIRSR" id="PIRSR600269-51"/>
    </source>
</evidence>
<dbReference type="PANTHER" id="PTHR10638">
    <property type="entry name" value="COPPER AMINE OXIDASE"/>
    <property type="match status" value="1"/>
</dbReference>
<evidence type="ECO:0000256" key="9">
    <source>
        <dbReference type="PIRSR" id="PIRSR600269-50"/>
    </source>
</evidence>
<protein>
    <recommendedName>
        <fullName evidence="11">Amine oxidase</fullName>
        <ecNumber evidence="11">1.4.3.-</ecNumber>
    </recommendedName>
</protein>
<proteinExistence type="inferred from homology"/>
<dbReference type="AlphaFoldDB" id="A0A3S4DFS8"/>
<feature type="active site" description="Schiff-base intermediate with substrate; via topaquinone" evidence="9">
    <location>
        <position position="393"/>
    </location>
</feature>
<evidence type="ECO:0000259" key="14">
    <source>
        <dbReference type="Pfam" id="PF21994"/>
    </source>
</evidence>
<keyword evidence="8" id="KW-1015">Disulfide bond</keyword>
<dbReference type="PANTHER" id="PTHR10638:SF41">
    <property type="entry name" value="AMINE OXIDASE"/>
    <property type="match status" value="1"/>
</dbReference>
<dbReference type="Pfam" id="PF02728">
    <property type="entry name" value="Cu_amine_oxidN3"/>
    <property type="match status" value="1"/>
</dbReference>
<dbReference type="Gene3D" id="3.10.450.40">
    <property type="match status" value="2"/>
</dbReference>
<evidence type="ECO:0000256" key="4">
    <source>
        <dbReference type="ARBA" id="ARBA00022723"/>
    </source>
</evidence>
<dbReference type="SUPFAM" id="SSF49998">
    <property type="entry name" value="Amine oxidase catalytic domain"/>
    <property type="match status" value="1"/>
</dbReference>
<evidence type="ECO:0000256" key="1">
    <source>
        <dbReference type="ARBA" id="ARBA00001935"/>
    </source>
</evidence>
<keyword evidence="16" id="KW-1185">Reference proteome</keyword>
<evidence type="ECO:0000313" key="15">
    <source>
        <dbReference type="EMBL" id="RWZ50802.1"/>
    </source>
</evidence>
<keyword evidence="5 9" id="KW-0801">TPQ</keyword>
<evidence type="ECO:0000313" key="16">
    <source>
        <dbReference type="Proteomes" id="UP000288547"/>
    </source>
</evidence>